<dbReference type="PROSITE" id="PS50830">
    <property type="entry name" value="TNASE_3"/>
    <property type="match status" value="1"/>
</dbReference>
<dbReference type="SUPFAM" id="SSF50199">
    <property type="entry name" value="Staphylococcal nuclease"/>
    <property type="match status" value="1"/>
</dbReference>
<evidence type="ECO:0000256" key="1">
    <source>
        <dbReference type="ARBA" id="ARBA00022722"/>
    </source>
</evidence>
<feature type="domain" description="TNase-like" evidence="4">
    <location>
        <begin position="27"/>
        <end position="158"/>
    </location>
</feature>
<dbReference type="GO" id="GO:0004519">
    <property type="term" value="F:endonuclease activity"/>
    <property type="evidence" value="ECO:0007669"/>
    <property type="project" value="UniProtKB-KW"/>
</dbReference>
<protein>
    <submittedName>
        <fullName evidence="5">Unannotated protein</fullName>
    </submittedName>
</protein>
<dbReference type="Gene3D" id="2.40.50.90">
    <property type="match status" value="1"/>
</dbReference>
<dbReference type="Pfam" id="PF00565">
    <property type="entry name" value="SNase"/>
    <property type="match status" value="1"/>
</dbReference>
<name>A0A6J7HAR8_9ZZZZ</name>
<dbReference type="AlphaFoldDB" id="A0A6J7HAR8"/>
<dbReference type="PANTHER" id="PTHR12302">
    <property type="entry name" value="EBNA2 BINDING PROTEIN P100"/>
    <property type="match status" value="1"/>
</dbReference>
<keyword evidence="2" id="KW-0255">Endonuclease</keyword>
<dbReference type="EMBL" id="CAFBOF010000006">
    <property type="protein sequence ID" value="CAB4972243.1"/>
    <property type="molecule type" value="Genomic_DNA"/>
</dbReference>
<organism evidence="5">
    <name type="scientific">freshwater metagenome</name>
    <dbReference type="NCBI Taxonomy" id="449393"/>
    <lineage>
        <taxon>unclassified sequences</taxon>
        <taxon>metagenomes</taxon>
        <taxon>ecological metagenomes</taxon>
    </lineage>
</organism>
<evidence type="ECO:0000256" key="2">
    <source>
        <dbReference type="ARBA" id="ARBA00022759"/>
    </source>
</evidence>
<sequence>MRFRAGLLAGALACLLFVLYGCNEIPPGQSTRVASITDGDTLRTTDGTKVRLIGIDTPETKDPRKGVQCFGQEASAAHLALIPPGTEIVLVNDVEPRDRFGRSLAYVYRARDGLFINAELVRQGFAFVSTYPPNVAHVNEFVQLNADARNAGLGLWGACGGPSRRDTNKPLVTAPLGACDPNYEGACIPSYPPDLDCGEIATRNFMVVGSDPHRFDANHDKVACVG</sequence>
<gene>
    <name evidence="5" type="ORF">UFOPK3605_01269</name>
    <name evidence="6" type="ORF">UFOPK3897_00536</name>
</gene>
<accession>A0A6J7HAR8</accession>
<dbReference type="PROSITE" id="PS51257">
    <property type="entry name" value="PROKAR_LIPOPROTEIN"/>
    <property type="match status" value="1"/>
</dbReference>
<dbReference type="InterPro" id="IPR035437">
    <property type="entry name" value="SNase_OB-fold_sf"/>
</dbReference>
<dbReference type="PANTHER" id="PTHR12302:SF3">
    <property type="entry name" value="SERINE_THREONINE-PROTEIN KINASE 31"/>
    <property type="match status" value="1"/>
</dbReference>
<evidence type="ECO:0000256" key="3">
    <source>
        <dbReference type="ARBA" id="ARBA00022801"/>
    </source>
</evidence>
<dbReference type="EMBL" id="CAFBMM010000077">
    <property type="protein sequence ID" value="CAB4913410.1"/>
    <property type="molecule type" value="Genomic_DNA"/>
</dbReference>
<proteinExistence type="predicted"/>
<evidence type="ECO:0000259" key="4">
    <source>
        <dbReference type="PROSITE" id="PS50830"/>
    </source>
</evidence>
<keyword evidence="3" id="KW-0378">Hydrolase</keyword>
<keyword evidence="1" id="KW-0540">Nuclease</keyword>
<reference evidence="5" key="1">
    <citation type="submission" date="2020-05" db="EMBL/GenBank/DDBJ databases">
        <authorList>
            <person name="Chiriac C."/>
            <person name="Salcher M."/>
            <person name="Ghai R."/>
            <person name="Kavagutti S V."/>
        </authorList>
    </citation>
    <scope>NUCLEOTIDE SEQUENCE</scope>
</reference>
<dbReference type="InterPro" id="IPR016071">
    <property type="entry name" value="Staphylococal_nuclease_OB-fold"/>
</dbReference>
<dbReference type="SMART" id="SM00318">
    <property type="entry name" value="SNc"/>
    <property type="match status" value="1"/>
</dbReference>
<dbReference type="GO" id="GO:0016787">
    <property type="term" value="F:hydrolase activity"/>
    <property type="evidence" value="ECO:0007669"/>
    <property type="project" value="UniProtKB-KW"/>
</dbReference>
<evidence type="ECO:0000313" key="6">
    <source>
        <dbReference type="EMBL" id="CAB4972243.1"/>
    </source>
</evidence>
<evidence type="ECO:0000313" key="5">
    <source>
        <dbReference type="EMBL" id="CAB4913410.1"/>
    </source>
</evidence>